<evidence type="ECO:0000256" key="1">
    <source>
        <dbReference type="ARBA" id="ARBA00022801"/>
    </source>
</evidence>
<dbReference type="Proteomes" id="UP000283387">
    <property type="component" value="Unassembled WGS sequence"/>
</dbReference>
<dbReference type="SUPFAM" id="SSF49785">
    <property type="entry name" value="Galactose-binding domain-like"/>
    <property type="match status" value="2"/>
</dbReference>
<evidence type="ECO:0000313" key="4">
    <source>
        <dbReference type="Proteomes" id="UP000283387"/>
    </source>
</evidence>
<accession>A0A419W853</accession>
<dbReference type="Pfam" id="PF02018">
    <property type="entry name" value="CBM_4_9"/>
    <property type="match status" value="1"/>
</dbReference>
<dbReference type="Gene3D" id="3.20.20.80">
    <property type="entry name" value="Glycosidases"/>
    <property type="match status" value="1"/>
</dbReference>
<dbReference type="InterPro" id="IPR003305">
    <property type="entry name" value="CenC_carb-bd"/>
</dbReference>
<dbReference type="EMBL" id="RAPN01000001">
    <property type="protein sequence ID" value="RKD91653.1"/>
    <property type="molecule type" value="Genomic_DNA"/>
</dbReference>
<organism evidence="3 4">
    <name type="scientific">Mangrovibacterium diazotrophicum</name>
    <dbReference type="NCBI Taxonomy" id="1261403"/>
    <lineage>
        <taxon>Bacteria</taxon>
        <taxon>Pseudomonadati</taxon>
        <taxon>Bacteroidota</taxon>
        <taxon>Bacteroidia</taxon>
        <taxon>Marinilabiliales</taxon>
        <taxon>Prolixibacteraceae</taxon>
        <taxon>Mangrovibacterium</taxon>
    </lineage>
</organism>
<comment type="caution">
    <text evidence="3">The sequence shown here is derived from an EMBL/GenBank/DDBJ whole genome shotgun (WGS) entry which is preliminary data.</text>
</comment>
<gene>
    <name evidence="3" type="ORF">BC643_2015</name>
</gene>
<reference evidence="3 4" key="1">
    <citation type="submission" date="2018-09" db="EMBL/GenBank/DDBJ databases">
        <title>Genomic Encyclopedia of Archaeal and Bacterial Type Strains, Phase II (KMG-II): from individual species to whole genera.</title>
        <authorList>
            <person name="Goeker M."/>
        </authorList>
    </citation>
    <scope>NUCLEOTIDE SEQUENCE [LARGE SCALE GENOMIC DNA]</scope>
    <source>
        <strain evidence="3 4">DSM 27148</strain>
    </source>
</reference>
<dbReference type="Gene3D" id="2.60.120.260">
    <property type="entry name" value="Galactose-binding domain-like"/>
    <property type="match status" value="2"/>
</dbReference>
<keyword evidence="1" id="KW-0378">Hydrolase</keyword>
<dbReference type="InterPro" id="IPR017853">
    <property type="entry name" value="GH"/>
</dbReference>
<evidence type="ECO:0000313" key="3">
    <source>
        <dbReference type="EMBL" id="RKD91653.1"/>
    </source>
</evidence>
<feature type="domain" description="CBM-cenC" evidence="2">
    <location>
        <begin position="481"/>
        <end position="613"/>
    </location>
</feature>
<proteinExistence type="predicted"/>
<dbReference type="AlphaFoldDB" id="A0A419W853"/>
<keyword evidence="4" id="KW-1185">Reference proteome</keyword>
<sequence length="859" mass="95885">MWALAVCFFQQARSQEVDASISVFSKYNYYTTEDSATVVFDLPDLRSGGLHVRMSSGEQVFIEKQLIRNARARLKVPMSGFQLGESVLKVELTANGQPLQTDTVLITRLEPKANEVKIDRETGGLIADGLPFLPYGFYSGKVADLPEQEVVNGFNMIGPYQGNLPDTYAERKAYMDRCAQLGMKVQYGVNSLVGSGHNGSKGLDRTEDEKFELLKSEVLAFRDHPALLSWYINDEPDGQGRPSELMEKAYQFIRELDPYHPVSIVFMMPSKVGQFRHSMDIAMTDPYPVPRSVTGVSDYVDEIGRQFRFEKSLWLVPQAFGGSEMWPREPSAKELRVMTYLGLLHGARGIQYFMRTVEKTTPQSVSMWNVCRDMAVEVSEMTPFLLSDSIPVTVETNYPKVEAKCFSYKNEKLIVAVNHSNEPLQVNFKLNTTGYSKADLWFENRSVLVKGGVLTDFIDAMSTRVYRLDAEDKASEVKRAGNLIYNPGFEQAVAPGLATGQSLGESFYGKTDPAATVFVDARTQKEGLFSLRLITPQDSTGKMVRFLPIILQKGNTYQVSVWAKQKAGETATFRLSIPACKQEQSFELTREWAQYSFLFKSDTTSTNAILNLDLVSAGTAWFDEVNVSQEPGLSYAIQDDNSALVSIRTNIEETSLYYSFAGSKRENKYSAPFTVTKPTVVKALVKKNKETLAEGQIFVPINKALNKPVVGESQPHEQYAAQGLASLTDGKLGTTSFKNPNWMGYLDSMVTFVIDLNAVQKVSSVDLSCLSDANSGIFLPRGVKVFASEDGKSYRLLKDFRVKEISKRGEPYLYAVEIDGLGTSARYLKLEVETFGAIPEGYLFKGTNSWMFVDEVLVE</sequence>
<name>A0A419W853_9BACT</name>
<dbReference type="GO" id="GO:0016798">
    <property type="term" value="F:hydrolase activity, acting on glycosyl bonds"/>
    <property type="evidence" value="ECO:0007669"/>
    <property type="project" value="InterPro"/>
</dbReference>
<dbReference type="InterPro" id="IPR008979">
    <property type="entry name" value="Galactose-bd-like_sf"/>
</dbReference>
<dbReference type="SUPFAM" id="SSF51445">
    <property type="entry name" value="(Trans)glycosidases"/>
    <property type="match status" value="1"/>
</dbReference>
<evidence type="ECO:0000259" key="2">
    <source>
        <dbReference type="Pfam" id="PF02018"/>
    </source>
</evidence>
<protein>
    <submittedName>
        <fullName evidence="3">Carbohydrate binding protein</fullName>
    </submittedName>
</protein>